<gene>
    <name evidence="1" type="ORF">G6F64_007467</name>
</gene>
<proteinExistence type="predicted"/>
<organism evidence="1 2">
    <name type="scientific">Rhizopus oryzae</name>
    <name type="common">Mucormycosis agent</name>
    <name type="synonym">Rhizopus arrhizus var. delemar</name>
    <dbReference type="NCBI Taxonomy" id="64495"/>
    <lineage>
        <taxon>Eukaryota</taxon>
        <taxon>Fungi</taxon>
        <taxon>Fungi incertae sedis</taxon>
        <taxon>Mucoromycota</taxon>
        <taxon>Mucoromycotina</taxon>
        <taxon>Mucoromycetes</taxon>
        <taxon>Mucorales</taxon>
        <taxon>Mucorineae</taxon>
        <taxon>Rhizopodaceae</taxon>
        <taxon>Rhizopus</taxon>
    </lineage>
</organism>
<sequence>MDADEEQFPLGNITNLDEYLDLRPPESEQKKNIERQIDGFFSDKNVQKGMYEKYSDDVKEHFLFLVYERGLTSSKTGKELKIAHRTAYNWFKKAIGDKQFGQNKRKTGRLAILGEEHQHYLKQEYKDSSSATLDQTMESLINAFKDFRNVNEFAQ</sequence>
<name>A0A9P7BR70_RHIOR</name>
<dbReference type="OrthoDB" id="2282487at2759"/>
<reference evidence="1" key="1">
    <citation type="journal article" date="2020" name="Microb. Genom.">
        <title>Genetic diversity of clinical and environmental Mucorales isolates obtained from an investigation of mucormycosis cases among solid organ transplant recipients.</title>
        <authorList>
            <person name="Nguyen M.H."/>
            <person name="Kaul D."/>
            <person name="Muto C."/>
            <person name="Cheng S.J."/>
            <person name="Richter R.A."/>
            <person name="Bruno V.M."/>
            <person name="Liu G."/>
            <person name="Beyhan S."/>
            <person name="Sundermann A.J."/>
            <person name="Mounaud S."/>
            <person name="Pasculle A.W."/>
            <person name="Nierman W.C."/>
            <person name="Driscoll E."/>
            <person name="Cumbie R."/>
            <person name="Clancy C.J."/>
            <person name="Dupont C.L."/>
        </authorList>
    </citation>
    <scope>NUCLEOTIDE SEQUENCE</scope>
    <source>
        <strain evidence="1">GL11</strain>
    </source>
</reference>
<evidence type="ECO:0000313" key="2">
    <source>
        <dbReference type="Proteomes" id="UP000716291"/>
    </source>
</evidence>
<protein>
    <submittedName>
        <fullName evidence="1">Uncharacterized protein</fullName>
    </submittedName>
</protein>
<dbReference type="Proteomes" id="UP000716291">
    <property type="component" value="Unassembled WGS sequence"/>
</dbReference>
<dbReference type="SUPFAM" id="SSF46689">
    <property type="entry name" value="Homeodomain-like"/>
    <property type="match status" value="1"/>
</dbReference>
<keyword evidence="2" id="KW-1185">Reference proteome</keyword>
<comment type="caution">
    <text evidence="1">The sequence shown here is derived from an EMBL/GenBank/DDBJ whole genome shotgun (WGS) entry which is preliminary data.</text>
</comment>
<dbReference type="InterPro" id="IPR009057">
    <property type="entry name" value="Homeodomain-like_sf"/>
</dbReference>
<evidence type="ECO:0000313" key="1">
    <source>
        <dbReference type="EMBL" id="KAG1306606.1"/>
    </source>
</evidence>
<dbReference type="AlphaFoldDB" id="A0A9P7BR70"/>
<dbReference type="EMBL" id="JAANQT010001101">
    <property type="protein sequence ID" value="KAG1306606.1"/>
    <property type="molecule type" value="Genomic_DNA"/>
</dbReference>
<accession>A0A9P7BR70</accession>